<proteinExistence type="predicted"/>
<gene>
    <name evidence="3" type="ORF">AK88_00892</name>
</gene>
<dbReference type="OrthoDB" id="10267058at2759"/>
<sequence>MSTTNGEECKLMHSSPNKKKDLSNGTCSSKEKEASKRKHSFNDFELEIDDDIIIHLSSRICNKNVTHKILKINNLIDDQLYDHITNGQTSEVSESNDESDTHEGIERTQLNLRNGYAGCQNGDESSSNPLSHYNPERKAISSEQLLPTYELNKDAQGKSKEKGKNKGKGELHSDGLTFAECLAEGCTHFDKIKIMKLLGENTIVYNTRDHQNNVLFLCYDEKSEQCDVCDRYRTNYMSNMHASSCAHLPGGDLTNAKAMTNGIATTNGTAAMNALSDYFFVLGSTSNSRKYILKQSSLDFLSVRIHINEKKIGCRKSHDPLTLTSNIAVGKGLKLLNMIKKDITLQKQIKDLSKGKKVVLLVGDEVIYCNNKIYEKPKNEKEATNFLKSYNNNKCYSYSSITLIELETEKIITGIDESIVNIYDMDDSVVKKILHDSSIYFCAGALKIENTHMHKHIKVIKGNIDSIFGLSLNLLFHLVNFL</sequence>
<evidence type="ECO:0008006" key="5">
    <source>
        <dbReference type="Google" id="ProtNLM"/>
    </source>
</evidence>
<dbReference type="Pfam" id="PF02545">
    <property type="entry name" value="Maf"/>
    <property type="match status" value="1"/>
</dbReference>
<feature type="region of interest" description="Disordered" evidence="2">
    <location>
        <begin position="115"/>
        <end position="134"/>
    </location>
</feature>
<evidence type="ECO:0000256" key="2">
    <source>
        <dbReference type="SAM" id="MobiDB-lite"/>
    </source>
</evidence>
<dbReference type="PANTHER" id="PTHR43213">
    <property type="entry name" value="BIFUNCTIONAL DTTP/UTP PYROPHOSPHATASE/METHYLTRANSFERASE PROTEIN-RELATED"/>
    <property type="match status" value="1"/>
</dbReference>
<name>A0A0D9QQV8_PLAFR</name>
<dbReference type="GeneID" id="24266206"/>
<dbReference type="SUPFAM" id="SSF52972">
    <property type="entry name" value="ITPase-like"/>
    <property type="match status" value="1"/>
</dbReference>
<dbReference type="Proteomes" id="UP000054561">
    <property type="component" value="Unassembled WGS sequence"/>
</dbReference>
<dbReference type="InterPro" id="IPR029001">
    <property type="entry name" value="ITPase-like_fam"/>
</dbReference>
<dbReference type="InterPro" id="IPR003697">
    <property type="entry name" value="Maf-like"/>
</dbReference>
<feature type="compositionally biased region" description="Basic and acidic residues" evidence="2">
    <location>
        <begin position="151"/>
        <end position="170"/>
    </location>
</feature>
<evidence type="ECO:0000313" key="3">
    <source>
        <dbReference type="EMBL" id="KJP89449.1"/>
    </source>
</evidence>
<accession>A0A0D9QQV8</accession>
<dbReference type="GO" id="GO:0047429">
    <property type="term" value="F:nucleoside triphosphate diphosphatase activity"/>
    <property type="evidence" value="ECO:0007669"/>
    <property type="project" value="InterPro"/>
</dbReference>
<evidence type="ECO:0000256" key="1">
    <source>
        <dbReference type="ARBA" id="ARBA00022801"/>
    </source>
</evidence>
<dbReference type="RefSeq" id="XP_012333959.1">
    <property type="nucleotide sequence ID" value="XM_012478536.1"/>
</dbReference>
<feature type="region of interest" description="Disordered" evidence="2">
    <location>
        <begin position="144"/>
        <end position="170"/>
    </location>
</feature>
<dbReference type="AlphaFoldDB" id="A0A0D9QQV8"/>
<keyword evidence="4" id="KW-1185">Reference proteome</keyword>
<dbReference type="Gene3D" id="3.90.950.10">
    <property type="match status" value="1"/>
</dbReference>
<feature type="region of interest" description="Disordered" evidence="2">
    <location>
        <begin position="1"/>
        <end position="38"/>
    </location>
</feature>
<dbReference type="EMBL" id="KQ001651">
    <property type="protein sequence ID" value="KJP89449.1"/>
    <property type="molecule type" value="Genomic_DNA"/>
</dbReference>
<dbReference type="PANTHER" id="PTHR43213:SF4">
    <property type="entry name" value="7-METHYL-GTP PYROPHOSPHATASE"/>
    <property type="match status" value="1"/>
</dbReference>
<dbReference type="VEuPathDB" id="PlasmoDB:AK88_00892"/>
<organism evidence="3 4">
    <name type="scientific">Plasmodium fragile</name>
    <dbReference type="NCBI Taxonomy" id="5857"/>
    <lineage>
        <taxon>Eukaryota</taxon>
        <taxon>Sar</taxon>
        <taxon>Alveolata</taxon>
        <taxon>Apicomplexa</taxon>
        <taxon>Aconoidasida</taxon>
        <taxon>Haemosporida</taxon>
        <taxon>Plasmodiidae</taxon>
        <taxon>Plasmodium</taxon>
        <taxon>Plasmodium (Plasmodium)</taxon>
    </lineage>
</organism>
<keyword evidence="1" id="KW-0378">Hydrolase</keyword>
<reference evidence="3 4" key="1">
    <citation type="submission" date="2014-03" db="EMBL/GenBank/DDBJ databases">
        <title>The Genome Sequence of Plasmodium fragile nilgiri.</title>
        <authorList>
            <consortium name="The Broad Institute Genomics Platform"/>
            <consortium name="The Broad Institute Genome Sequencing Center for Infectious Disease"/>
            <person name="Neafsey D."/>
            <person name="Duraisingh M."/>
            <person name="Young S.K."/>
            <person name="Zeng Q."/>
            <person name="Gargeya S."/>
            <person name="Abouelleil A."/>
            <person name="Alvarado L."/>
            <person name="Chapman S.B."/>
            <person name="Gainer-Dewar J."/>
            <person name="Goldberg J."/>
            <person name="Griggs A."/>
            <person name="Gujja S."/>
            <person name="Hansen M."/>
            <person name="Howarth C."/>
            <person name="Imamovic A."/>
            <person name="Larimer J."/>
            <person name="Pearson M."/>
            <person name="Poon T.W."/>
            <person name="Priest M."/>
            <person name="Roberts A."/>
            <person name="Saif S."/>
            <person name="Shea T."/>
            <person name="Sykes S."/>
            <person name="Wortman J."/>
            <person name="Nusbaum C."/>
            <person name="Birren B."/>
        </authorList>
    </citation>
    <scope>NUCLEOTIDE SEQUENCE [LARGE SCALE GENOMIC DNA]</scope>
    <source>
        <strain evidence="4">nilgiri</strain>
    </source>
</reference>
<dbReference type="OMA" id="CRKSHDP"/>
<feature type="compositionally biased region" description="Polar residues" evidence="2">
    <location>
        <begin position="122"/>
        <end position="131"/>
    </location>
</feature>
<evidence type="ECO:0000313" key="4">
    <source>
        <dbReference type="Proteomes" id="UP000054561"/>
    </source>
</evidence>
<protein>
    <recommendedName>
        <fullName evidence="5">Maf-like protein</fullName>
    </recommendedName>
</protein>